<keyword evidence="11" id="KW-0520">NAD</keyword>
<sequence>MLIFLLSTSFIMSLLIMSLKHPLSMGVTLLTQTITISLIIGLFSFNFWFSYILFLVMIGGMLVLFIYMTSVASNEMFKYSYKLLNLMIIIFLITMLLLMYMDPFFTYMSTISMESTSYSPNLISMSMNKYFYPTNFIMYMIILYLLITLIAIVKITDISQGPLRQTSN</sequence>
<feature type="transmembrane region" description="Helical" evidence="16">
    <location>
        <begin position="136"/>
        <end position="155"/>
    </location>
</feature>
<dbReference type="GO" id="GO:0031966">
    <property type="term" value="C:mitochondrial membrane"/>
    <property type="evidence" value="ECO:0007669"/>
    <property type="project" value="UniProtKB-SubCell"/>
</dbReference>
<evidence type="ECO:0000256" key="5">
    <source>
        <dbReference type="ARBA" id="ARBA00022448"/>
    </source>
</evidence>
<feature type="transmembrane region" description="Helical" evidence="16">
    <location>
        <begin position="79"/>
        <end position="100"/>
    </location>
</feature>
<evidence type="ECO:0000256" key="13">
    <source>
        <dbReference type="ARBA" id="ARBA00023136"/>
    </source>
</evidence>
<keyword evidence="9" id="KW-0249">Electron transport</keyword>
<evidence type="ECO:0000256" key="14">
    <source>
        <dbReference type="ARBA" id="ARBA00031019"/>
    </source>
</evidence>
<dbReference type="AlphaFoldDB" id="A0A0S2MN79"/>
<feature type="transmembrane region" description="Helical" evidence="16">
    <location>
        <begin position="34"/>
        <end position="67"/>
    </location>
</feature>
<keyword evidence="5" id="KW-0813">Transport</keyword>
<keyword evidence="13 16" id="KW-0472">Membrane</keyword>
<keyword evidence="10 16" id="KW-1133">Transmembrane helix</keyword>
<evidence type="ECO:0000256" key="8">
    <source>
        <dbReference type="ARBA" id="ARBA00022967"/>
    </source>
</evidence>
<keyword evidence="8" id="KW-1278">Translocase</keyword>
<evidence type="ECO:0000256" key="16">
    <source>
        <dbReference type="SAM" id="Phobius"/>
    </source>
</evidence>
<evidence type="ECO:0000256" key="1">
    <source>
        <dbReference type="ARBA" id="ARBA00004225"/>
    </source>
</evidence>
<dbReference type="GO" id="GO:0008137">
    <property type="term" value="F:NADH dehydrogenase (ubiquinone) activity"/>
    <property type="evidence" value="ECO:0007669"/>
    <property type="project" value="UniProtKB-EC"/>
</dbReference>
<evidence type="ECO:0000256" key="9">
    <source>
        <dbReference type="ARBA" id="ARBA00022982"/>
    </source>
</evidence>
<keyword evidence="6" id="KW-0679">Respiratory chain</keyword>
<accession>A0A0S2MN79</accession>
<keyword evidence="7 16" id="KW-0812">Transmembrane</keyword>
<geneLocation type="mitochondrion" evidence="17"/>
<dbReference type="PANTHER" id="PTHR11435">
    <property type="entry name" value="NADH UBIQUINONE OXIDOREDUCTASE SUBUNIT ND6"/>
    <property type="match status" value="1"/>
</dbReference>
<evidence type="ECO:0000256" key="2">
    <source>
        <dbReference type="ARBA" id="ARBA00005698"/>
    </source>
</evidence>
<proteinExistence type="inferred from homology"/>
<gene>
    <name evidence="17" type="primary">nad6</name>
</gene>
<evidence type="ECO:0000256" key="15">
    <source>
        <dbReference type="ARBA" id="ARBA00049551"/>
    </source>
</evidence>
<dbReference type="InterPro" id="IPR050269">
    <property type="entry name" value="ComplexI_Subunit6"/>
</dbReference>
<evidence type="ECO:0000256" key="6">
    <source>
        <dbReference type="ARBA" id="ARBA00022660"/>
    </source>
</evidence>
<dbReference type="EMBL" id="JX412729">
    <property type="protein sequence ID" value="ALO76146.1"/>
    <property type="molecule type" value="Genomic_DNA"/>
</dbReference>
<evidence type="ECO:0000256" key="3">
    <source>
        <dbReference type="ARBA" id="ARBA00012944"/>
    </source>
</evidence>
<evidence type="ECO:0000256" key="10">
    <source>
        <dbReference type="ARBA" id="ARBA00022989"/>
    </source>
</evidence>
<comment type="similarity">
    <text evidence="2">Belongs to the complex I subunit 6 family.</text>
</comment>
<evidence type="ECO:0000256" key="7">
    <source>
        <dbReference type="ARBA" id="ARBA00022692"/>
    </source>
</evidence>
<keyword evidence="12 17" id="KW-0496">Mitochondrion</keyword>
<name>A0A0S2MN79_9SCAR</name>
<dbReference type="PANTHER" id="PTHR11435:SF1">
    <property type="entry name" value="NADH-UBIQUINONE OXIDOREDUCTASE CHAIN 6"/>
    <property type="match status" value="1"/>
</dbReference>
<comment type="subcellular location">
    <subcellularLocation>
        <location evidence="1">Mitochondrion membrane</location>
        <topology evidence="1">Multi-pass membrane protein</topology>
    </subcellularLocation>
</comment>
<organism evidence="17">
    <name type="scientific">Aphodius sp. APH01</name>
    <dbReference type="NCBI Taxonomy" id="1205671"/>
    <lineage>
        <taxon>Eukaryota</taxon>
        <taxon>Metazoa</taxon>
        <taxon>Ecdysozoa</taxon>
        <taxon>Arthropoda</taxon>
        <taxon>Hexapoda</taxon>
        <taxon>Insecta</taxon>
        <taxon>Pterygota</taxon>
        <taxon>Neoptera</taxon>
        <taxon>Endopterygota</taxon>
        <taxon>Coleoptera</taxon>
        <taxon>Polyphaga</taxon>
        <taxon>Scarabaeiformia</taxon>
        <taxon>Scarabaeidae</taxon>
        <taxon>Aphodiinae</taxon>
        <taxon>Aphodius</taxon>
    </lineage>
</organism>
<evidence type="ECO:0000313" key="17">
    <source>
        <dbReference type="EMBL" id="ALO76146.1"/>
    </source>
</evidence>
<dbReference type="EC" id="7.1.1.2" evidence="3"/>
<protein>
    <recommendedName>
        <fullName evidence="4">NADH-ubiquinone oxidoreductase chain 6</fullName>
        <ecNumber evidence="3">7.1.1.2</ecNumber>
    </recommendedName>
    <alternativeName>
        <fullName evidence="14">NADH dehydrogenase subunit 6</fullName>
    </alternativeName>
</protein>
<evidence type="ECO:0000256" key="12">
    <source>
        <dbReference type="ARBA" id="ARBA00023128"/>
    </source>
</evidence>
<evidence type="ECO:0000256" key="4">
    <source>
        <dbReference type="ARBA" id="ARBA00021095"/>
    </source>
</evidence>
<evidence type="ECO:0000256" key="11">
    <source>
        <dbReference type="ARBA" id="ARBA00023027"/>
    </source>
</evidence>
<comment type="catalytic activity">
    <reaction evidence="15">
        <text>a ubiquinone + NADH + 5 H(+)(in) = a ubiquinol + NAD(+) + 4 H(+)(out)</text>
        <dbReference type="Rhea" id="RHEA:29091"/>
        <dbReference type="Rhea" id="RHEA-COMP:9565"/>
        <dbReference type="Rhea" id="RHEA-COMP:9566"/>
        <dbReference type="ChEBI" id="CHEBI:15378"/>
        <dbReference type="ChEBI" id="CHEBI:16389"/>
        <dbReference type="ChEBI" id="CHEBI:17976"/>
        <dbReference type="ChEBI" id="CHEBI:57540"/>
        <dbReference type="ChEBI" id="CHEBI:57945"/>
        <dbReference type="EC" id="7.1.1.2"/>
    </reaction>
</comment>
<reference evidence="17" key="1">
    <citation type="submission" date="2012-06" db="EMBL/GenBank/DDBJ databases">
        <title>Mitogenomics of the Coleoptera under dense taxon sampling.</title>
        <authorList>
            <person name="Timmermans M.J.T.N."/>
            <person name="Lim J."/>
            <person name="Dodsworth S."/>
            <person name="Haran J."/>
            <person name="Ahrens D."/>
            <person name="Bocak L."/>
            <person name="London A."/>
            <person name="Culverwell L."/>
            <person name="Vogler A.P."/>
        </authorList>
    </citation>
    <scope>NUCLEOTIDE SEQUENCE</scope>
</reference>